<comment type="caution">
    <text evidence="1">The sequence shown here is derived from an EMBL/GenBank/DDBJ whole genome shotgun (WGS) entry which is preliminary data.</text>
</comment>
<dbReference type="RefSeq" id="XP_066705260.1">
    <property type="nucleotide sequence ID" value="XM_066836367.1"/>
</dbReference>
<dbReference type="GeneID" id="92069429"/>
<dbReference type="Proteomes" id="UP001391051">
    <property type="component" value="Unassembled WGS sequence"/>
</dbReference>
<proteinExistence type="predicted"/>
<protein>
    <submittedName>
        <fullName evidence="1">Uncharacterized protein</fullName>
    </submittedName>
</protein>
<organism evidence="1 2">
    <name type="scientific">Apiospora aurea</name>
    <dbReference type="NCBI Taxonomy" id="335848"/>
    <lineage>
        <taxon>Eukaryota</taxon>
        <taxon>Fungi</taxon>
        <taxon>Dikarya</taxon>
        <taxon>Ascomycota</taxon>
        <taxon>Pezizomycotina</taxon>
        <taxon>Sordariomycetes</taxon>
        <taxon>Xylariomycetidae</taxon>
        <taxon>Amphisphaeriales</taxon>
        <taxon>Apiosporaceae</taxon>
        <taxon>Apiospora</taxon>
    </lineage>
</organism>
<dbReference type="EMBL" id="JAQQWE010000001">
    <property type="protein sequence ID" value="KAK7965868.1"/>
    <property type="molecule type" value="Genomic_DNA"/>
</dbReference>
<keyword evidence="2" id="KW-1185">Reference proteome</keyword>
<accession>A0ABR1QTU5</accession>
<evidence type="ECO:0000313" key="1">
    <source>
        <dbReference type="EMBL" id="KAK7965868.1"/>
    </source>
</evidence>
<name>A0ABR1QTU5_9PEZI</name>
<reference evidence="1 2" key="1">
    <citation type="submission" date="2023-01" db="EMBL/GenBank/DDBJ databases">
        <title>Analysis of 21 Apiospora genomes using comparative genomics revels a genus with tremendous synthesis potential of carbohydrate active enzymes and secondary metabolites.</title>
        <authorList>
            <person name="Sorensen T."/>
        </authorList>
    </citation>
    <scope>NUCLEOTIDE SEQUENCE [LARGE SCALE GENOMIC DNA]</scope>
    <source>
        <strain evidence="1 2">CBS 24483</strain>
    </source>
</reference>
<evidence type="ECO:0000313" key="2">
    <source>
        <dbReference type="Proteomes" id="UP001391051"/>
    </source>
</evidence>
<gene>
    <name evidence="1" type="ORF">PG986_000145</name>
</gene>
<sequence length="519" mass="59344">MAEASPSPFLRLPQEIRDTIYDDSFTVDQAFDLGGQTSNYKNYQDVGLHINKFRLNRQIWQEVWYNLIENNLWIRVNIGPHSPFGDFFKKCAKLYPFLLFPSGNAPLVHKKDLANKVATRFWLGKTPSRTFHGDGPFEHAQSVTFTYHPLTYGYFLDELSEYSHGNQVVTIQLNPFTLLKTPMSEKLIKPLSTVRGLATANFTGVEGYPELRQLMGVMQRPQFGDGAYKEAMEVKQHFRDEGRAAELKGRYSDAMCQYWLGLEHDIKAEYLFLPGTPDFNSMSDIETELGLDFSRAAHKHLAPLMKQPTSSSCCTVHGARHVGQVAYRAREVAQSALQNFVGLKDRQRREAHLYRAFHHLYCAEYTMGVLADAERRGHEVALEARMDLEHGAGLDYFDAAQDLYYASQVDPEHDLLADLDEDDRDACARIKQRPGPQAFEVAEHRIPLLPDWKGDPRLWNTWDWNERVLMKLFRLRKNVGPDGGPGTPEDLAQQYEDEKIAWEYENDGAISVIFLVADA</sequence>